<dbReference type="EMBL" id="JBHTLD010000028">
    <property type="protein sequence ID" value="MFD1185607.1"/>
    <property type="molecule type" value="Genomic_DNA"/>
</dbReference>
<name>A0ABW3SNZ8_9BACT</name>
<keyword evidence="1" id="KW-0812">Transmembrane</keyword>
<proteinExistence type="predicted"/>
<feature type="transmembrane region" description="Helical" evidence="1">
    <location>
        <begin position="38"/>
        <end position="57"/>
    </location>
</feature>
<feature type="non-terminal residue" evidence="2">
    <location>
        <position position="1"/>
    </location>
</feature>
<keyword evidence="1" id="KW-0472">Membrane</keyword>
<gene>
    <name evidence="2" type="ORF">ACFQ2O_05245</name>
</gene>
<accession>A0ABW3SNZ8</accession>
<evidence type="ECO:0000313" key="2">
    <source>
        <dbReference type="EMBL" id="MFD1185607.1"/>
    </source>
</evidence>
<protein>
    <submittedName>
        <fullName evidence="2">Uncharacterized protein</fullName>
    </submittedName>
</protein>
<dbReference type="Proteomes" id="UP001597094">
    <property type="component" value="Unassembled WGS sequence"/>
</dbReference>
<feature type="transmembrane region" description="Helical" evidence="1">
    <location>
        <begin position="12"/>
        <end position="32"/>
    </location>
</feature>
<sequence length="69" mass="7824">VKTVLNASWKFITRLIIGITFSSLVVLVIYLVDGLKKGDLMFVAVFTLCIILNYYGVERQLSKRISQSK</sequence>
<reference evidence="3" key="1">
    <citation type="journal article" date="2019" name="Int. J. Syst. Evol. Microbiol.">
        <title>The Global Catalogue of Microorganisms (GCM) 10K type strain sequencing project: providing services to taxonomists for standard genome sequencing and annotation.</title>
        <authorList>
            <consortium name="The Broad Institute Genomics Platform"/>
            <consortium name="The Broad Institute Genome Sequencing Center for Infectious Disease"/>
            <person name="Wu L."/>
            <person name="Ma J."/>
        </authorList>
    </citation>
    <scope>NUCLEOTIDE SEQUENCE [LARGE SCALE GENOMIC DNA]</scope>
    <source>
        <strain evidence="3">JCM 31319</strain>
    </source>
</reference>
<comment type="caution">
    <text evidence="2">The sequence shown here is derived from an EMBL/GenBank/DDBJ whole genome shotgun (WGS) entry which is preliminary data.</text>
</comment>
<keyword evidence="3" id="KW-1185">Reference proteome</keyword>
<dbReference type="RefSeq" id="WP_377523469.1">
    <property type="nucleotide sequence ID" value="NZ_JBHTLD010000028.1"/>
</dbReference>
<evidence type="ECO:0000256" key="1">
    <source>
        <dbReference type="SAM" id="Phobius"/>
    </source>
</evidence>
<evidence type="ECO:0000313" key="3">
    <source>
        <dbReference type="Proteomes" id="UP001597094"/>
    </source>
</evidence>
<organism evidence="2 3">
    <name type="scientific">Pontibacter rugosus</name>
    <dbReference type="NCBI Taxonomy" id="1745966"/>
    <lineage>
        <taxon>Bacteria</taxon>
        <taxon>Pseudomonadati</taxon>
        <taxon>Bacteroidota</taxon>
        <taxon>Cytophagia</taxon>
        <taxon>Cytophagales</taxon>
        <taxon>Hymenobacteraceae</taxon>
        <taxon>Pontibacter</taxon>
    </lineage>
</organism>
<keyword evidence="1" id="KW-1133">Transmembrane helix</keyword>